<dbReference type="Pfam" id="PF00144">
    <property type="entry name" value="Beta-lactamase"/>
    <property type="match status" value="1"/>
</dbReference>
<reference evidence="2 3" key="1">
    <citation type="submission" date="2019-06" db="EMBL/GenBank/DDBJ databases">
        <title>Sequencing the genomes of 1000 actinobacteria strains.</title>
        <authorList>
            <person name="Klenk H.-P."/>
        </authorList>
    </citation>
    <scope>NUCLEOTIDE SEQUENCE [LARGE SCALE GENOMIC DNA]</scope>
    <source>
        <strain evidence="2 3">DSM 45928</strain>
    </source>
</reference>
<keyword evidence="2" id="KW-0378">Hydrolase</keyword>
<keyword evidence="3" id="KW-1185">Reference proteome</keyword>
<protein>
    <submittedName>
        <fullName evidence="2">D-alanyl-D-alanine carboxypeptidase</fullName>
    </submittedName>
</protein>
<sequence length="410" mass="43853">MAAVLGTAGTAVIFDVATQPGEAPAYGQDDLLRDTEAIEALGVVGIQARVTTDSGPDLVATSGFAEDGTDRPVDGDGFFRIASTGKAMVATVVLQLVEEGVLSLDDTVDQWLPGLVAANSNDGSSITVHHLLQHTSGLQDGLPGYADHEDYLEHRYDVYTPDQIVDMAMEHRADSAPGTEWRYSNTGYVLLDMIIEQATGRPWHQEVAERILEPLGMDHTYLPGDDPTLRSPHAKSYEVYPNGDRLDVTEVIISDPGGYISTTANVNRFLRALLGGELLPQARLAEMRETVPVSQDMQAFWPGGAYGLGLVERPLSCGGSYWSHEGGESGYINLNGSTDDGSRTVTVSMNTALANSPDSMLRQEQTASDLIDHALCGAVDDERDQRSVTSDAYSIPAGITAPVSRAAGRS</sequence>
<keyword evidence="2" id="KW-0121">Carboxypeptidase</keyword>
<dbReference type="Gene3D" id="3.40.710.10">
    <property type="entry name" value="DD-peptidase/beta-lactamase superfamily"/>
    <property type="match status" value="1"/>
</dbReference>
<dbReference type="InterPro" id="IPR050491">
    <property type="entry name" value="AmpC-like"/>
</dbReference>
<dbReference type="AlphaFoldDB" id="A0A543AVJ3"/>
<dbReference type="InterPro" id="IPR001466">
    <property type="entry name" value="Beta-lactam-related"/>
</dbReference>
<dbReference type="FunCoup" id="A0A543AVJ3">
    <property type="interactions" value="99"/>
</dbReference>
<gene>
    <name evidence="2" type="ORF">FB566_2133</name>
</gene>
<evidence type="ECO:0000313" key="3">
    <source>
        <dbReference type="Proteomes" id="UP000317043"/>
    </source>
</evidence>
<dbReference type="PANTHER" id="PTHR46825:SF7">
    <property type="entry name" value="D-ALANYL-D-ALANINE CARBOXYPEPTIDASE"/>
    <property type="match status" value="1"/>
</dbReference>
<accession>A0A543AVJ3</accession>
<dbReference type="PANTHER" id="PTHR46825">
    <property type="entry name" value="D-ALANYL-D-ALANINE-CARBOXYPEPTIDASE/ENDOPEPTIDASE AMPH"/>
    <property type="match status" value="1"/>
</dbReference>
<name>A0A543AVJ3_9ACTN</name>
<proteinExistence type="predicted"/>
<comment type="caution">
    <text evidence="2">The sequence shown here is derived from an EMBL/GenBank/DDBJ whole genome shotgun (WGS) entry which is preliminary data.</text>
</comment>
<keyword evidence="2" id="KW-0645">Protease</keyword>
<evidence type="ECO:0000313" key="2">
    <source>
        <dbReference type="EMBL" id="TQL76600.1"/>
    </source>
</evidence>
<evidence type="ECO:0000259" key="1">
    <source>
        <dbReference type="Pfam" id="PF00144"/>
    </source>
</evidence>
<dbReference type="InterPro" id="IPR012338">
    <property type="entry name" value="Beta-lactam/transpept-like"/>
</dbReference>
<organism evidence="2 3">
    <name type="scientific">Stackebrandtia endophytica</name>
    <dbReference type="NCBI Taxonomy" id="1496996"/>
    <lineage>
        <taxon>Bacteria</taxon>
        <taxon>Bacillati</taxon>
        <taxon>Actinomycetota</taxon>
        <taxon>Actinomycetes</taxon>
        <taxon>Glycomycetales</taxon>
        <taxon>Glycomycetaceae</taxon>
        <taxon>Stackebrandtia</taxon>
    </lineage>
</organism>
<dbReference type="InParanoid" id="A0A543AVJ3"/>
<dbReference type="GO" id="GO:0004180">
    <property type="term" value="F:carboxypeptidase activity"/>
    <property type="evidence" value="ECO:0007669"/>
    <property type="project" value="UniProtKB-KW"/>
</dbReference>
<dbReference type="EMBL" id="VFOW01000001">
    <property type="protein sequence ID" value="TQL76600.1"/>
    <property type="molecule type" value="Genomic_DNA"/>
</dbReference>
<feature type="domain" description="Beta-lactamase-related" evidence="1">
    <location>
        <begin position="40"/>
        <end position="350"/>
    </location>
</feature>
<dbReference type="Proteomes" id="UP000317043">
    <property type="component" value="Unassembled WGS sequence"/>
</dbReference>
<dbReference type="SUPFAM" id="SSF56601">
    <property type="entry name" value="beta-lactamase/transpeptidase-like"/>
    <property type="match status" value="1"/>
</dbReference>